<dbReference type="GO" id="GO:0005975">
    <property type="term" value="P:carbohydrate metabolic process"/>
    <property type="evidence" value="ECO:0007669"/>
    <property type="project" value="InterPro"/>
</dbReference>
<protein>
    <submittedName>
        <fullName evidence="1">Uncharacterized protein</fullName>
    </submittedName>
</protein>
<evidence type="ECO:0000313" key="1">
    <source>
        <dbReference type="EMBL" id="MUG74020.1"/>
    </source>
</evidence>
<name>A0A7X3CUM2_9BACL</name>
<accession>A0A7X3CUM2</accession>
<organism evidence="1 2">
    <name type="scientific">Paenibacillus validus</name>
    <dbReference type="NCBI Taxonomy" id="44253"/>
    <lineage>
        <taxon>Bacteria</taxon>
        <taxon>Bacillati</taxon>
        <taxon>Bacillota</taxon>
        <taxon>Bacilli</taxon>
        <taxon>Bacillales</taxon>
        <taxon>Paenibacillaceae</taxon>
        <taxon>Paenibacillus</taxon>
    </lineage>
</organism>
<dbReference type="EMBL" id="WNZX01000040">
    <property type="protein sequence ID" value="MUG74020.1"/>
    <property type="molecule type" value="Genomic_DNA"/>
</dbReference>
<dbReference type="AlphaFoldDB" id="A0A7X3CUM2"/>
<keyword evidence="2" id="KW-1185">Reference proteome</keyword>
<gene>
    <name evidence="1" type="ORF">GNP93_25875</name>
</gene>
<evidence type="ECO:0000313" key="2">
    <source>
        <dbReference type="Proteomes" id="UP000450917"/>
    </source>
</evidence>
<dbReference type="Gene3D" id="3.20.20.370">
    <property type="entry name" value="Glycoside hydrolase/deacetylase"/>
    <property type="match status" value="1"/>
</dbReference>
<dbReference type="InterPro" id="IPR011330">
    <property type="entry name" value="Glyco_hydro/deAcase_b/a-brl"/>
</dbReference>
<comment type="caution">
    <text evidence="1">The sequence shown here is derived from an EMBL/GenBank/DDBJ whole genome shotgun (WGS) entry which is preliminary data.</text>
</comment>
<dbReference type="RefSeq" id="WP_155615824.1">
    <property type="nucleotide sequence ID" value="NZ_JBDLZV010000001.1"/>
</dbReference>
<reference evidence="1 2" key="1">
    <citation type="submission" date="2019-11" db="EMBL/GenBank/DDBJ databases">
        <title>Draft genome sequences of five Paenibacillus species of dairy origin.</title>
        <authorList>
            <person name="Olajide A.M."/>
            <person name="Chen S."/>
            <person name="Lapointe G."/>
        </authorList>
    </citation>
    <scope>NUCLEOTIDE SEQUENCE [LARGE SCALE GENOMIC DNA]</scope>
    <source>
        <strain evidence="1 2">2CS3</strain>
    </source>
</reference>
<dbReference type="SUPFAM" id="SSF88713">
    <property type="entry name" value="Glycoside hydrolase/deacetylase"/>
    <property type="match status" value="1"/>
</dbReference>
<dbReference type="Proteomes" id="UP000450917">
    <property type="component" value="Unassembled WGS sequence"/>
</dbReference>
<proteinExistence type="predicted"/>
<sequence>MTGWYYPLEEDWNVDSGDALRKNARAADIVKEATPAKLPRTPHVLLHGGENREQTVAALPEIIRYYKARTTVSRSLTRT</sequence>